<evidence type="ECO:0000256" key="12">
    <source>
        <dbReference type="ARBA" id="ARBA00047310"/>
    </source>
</evidence>
<evidence type="ECO:0000256" key="14">
    <source>
        <dbReference type="ARBA" id="ARBA00048524"/>
    </source>
</evidence>
<reference evidence="16 17" key="1">
    <citation type="submission" date="2020-11" db="EMBL/GenBank/DDBJ databases">
        <authorList>
            <person name="Wallbank WR R."/>
            <person name="Pardo Diaz C."/>
            <person name="Kozak K."/>
            <person name="Martin S."/>
            <person name="Jiggins C."/>
            <person name="Moest M."/>
            <person name="Warren A I."/>
            <person name="Generalovic N T."/>
            <person name="Byers J.R.P. K."/>
            <person name="Montejo-Kovacevich G."/>
            <person name="Yen C E."/>
        </authorList>
    </citation>
    <scope>NUCLEOTIDE SEQUENCE [LARGE SCALE GENOMIC DNA]</scope>
</reference>
<dbReference type="InterPro" id="IPR013749">
    <property type="entry name" value="PM/HMP-P_kinase-1"/>
</dbReference>
<evidence type="ECO:0000256" key="6">
    <source>
        <dbReference type="ARBA" id="ARBA00018134"/>
    </source>
</evidence>
<keyword evidence="17" id="KW-1185">Reference proteome</keyword>
<feature type="domain" description="Pyridoxamine kinase/Phosphomethylpyrimidine kinase" evidence="15">
    <location>
        <begin position="95"/>
        <end position="260"/>
    </location>
</feature>
<evidence type="ECO:0000256" key="7">
    <source>
        <dbReference type="ARBA" id="ARBA00022679"/>
    </source>
</evidence>
<dbReference type="SUPFAM" id="SSF53613">
    <property type="entry name" value="Ribokinase-like"/>
    <property type="match status" value="1"/>
</dbReference>
<evidence type="ECO:0000259" key="15">
    <source>
        <dbReference type="Pfam" id="PF08543"/>
    </source>
</evidence>
<evidence type="ECO:0000256" key="3">
    <source>
        <dbReference type="ARBA" id="ARBA00005210"/>
    </source>
</evidence>
<dbReference type="OrthoDB" id="3689at2759"/>
<protein>
    <recommendedName>
        <fullName evidence="6">Pyridoxal kinase</fullName>
        <ecNumber evidence="5">2.7.1.35</ecNumber>
    </recommendedName>
    <alternativeName>
        <fullName evidence="11">Pyridoxine kinase</fullName>
    </alternativeName>
</protein>
<dbReference type="EMBL" id="LR899010">
    <property type="protein sequence ID" value="CAD7082183.1"/>
    <property type="molecule type" value="Genomic_DNA"/>
</dbReference>
<evidence type="ECO:0000256" key="11">
    <source>
        <dbReference type="ARBA" id="ARBA00032808"/>
    </source>
</evidence>
<gene>
    <name evidence="16" type="ORF">HERILL_LOCUS5236</name>
</gene>
<dbReference type="PANTHER" id="PTHR10534">
    <property type="entry name" value="PYRIDOXAL KINASE"/>
    <property type="match status" value="1"/>
</dbReference>
<evidence type="ECO:0000256" key="4">
    <source>
        <dbReference type="ARBA" id="ARBA00008805"/>
    </source>
</evidence>
<organism evidence="16 17">
    <name type="scientific">Hermetia illucens</name>
    <name type="common">Black soldier fly</name>
    <dbReference type="NCBI Taxonomy" id="343691"/>
    <lineage>
        <taxon>Eukaryota</taxon>
        <taxon>Metazoa</taxon>
        <taxon>Ecdysozoa</taxon>
        <taxon>Arthropoda</taxon>
        <taxon>Hexapoda</taxon>
        <taxon>Insecta</taxon>
        <taxon>Pterygota</taxon>
        <taxon>Neoptera</taxon>
        <taxon>Endopterygota</taxon>
        <taxon>Diptera</taxon>
        <taxon>Brachycera</taxon>
        <taxon>Stratiomyomorpha</taxon>
        <taxon>Stratiomyidae</taxon>
        <taxon>Hermetiinae</taxon>
        <taxon>Hermetia</taxon>
    </lineage>
</organism>
<evidence type="ECO:0000313" key="17">
    <source>
        <dbReference type="Proteomes" id="UP000594454"/>
    </source>
</evidence>
<dbReference type="Proteomes" id="UP000594454">
    <property type="component" value="Chromosome 2"/>
</dbReference>
<dbReference type="EC" id="2.7.1.35" evidence="5"/>
<keyword evidence="10" id="KW-0067">ATP-binding</keyword>
<keyword evidence="7" id="KW-0808">Transferase</keyword>
<dbReference type="Pfam" id="PF08543">
    <property type="entry name" value="Phos_pyr_kin"/>
    <property type="match status" value="1"/>
</dbReference>
<dbReference type="InParanoid" id="A0A7R8UJU4"/>
<accession>A0A7R8UJU4</accession>
<comment type="pathway">
    <text evidence="2">Cofactor metabolism; pyridoxal 5'-phosphate salvage; pyridoxine 5'-phosphate from pyridoxine: step 1/1.</text>
</comment>
<dbReference type="PANTHER" id="PTHR10534:SF2">
    <property type="entry name" value="PYRIDOXAL KINASE"/>
    <property type="match status" value="1"/>
</dbReference>
<comment type="pathway">
    <text evidence="1">Cofactor metabolism; pyridoxal 5'-phosphate salvage; pyridoxamine 5'-phosphate from pyridoxamine: step 1/1.</text>
</comment>
<dbReference type="InterPro" id="IPR029056">
    <property type="entry name" value="Ribokinase-like"/>
</dbReference>
<dbReference type="AlphaFoldDB" id="A0A7R8UJU4"/>
<dbReference type="GO" id="GO:0005829">
    <property type="term" value="C:cytosol"/>
    <property type="evidence" value="ECO:0007669"/>
    <property type="project" value="TreeGrafter"/>
</dbReference>
<comment type="catalytic activity">
    <reaction evidence="14">
        <text>pyridoxine + ATP = pyridoxine 5'-phosphate + ADP + H(+)</text>
        <dbReference type="Rhea" id="RHEA:25108"/>
        <dbReference type="ChEBI" id="CHEBI:15378"/>
        <dbReference type="ChEBI" id="CHEBI:16709"/>
        <dbReference type="ChEBI" id="CHEBI:30616"/>
        <dbReference type="ChEBI" id="CHEBI:58589"/>
        <dbReference type="ChEBI" id="CHEBI:456216"/>
        <dbReference type="EC" id="2.7.1.35"/>
    </reaction>
    <physiologicalReaction direction="left-to-right" evidence="14">
        <dbReference type="Rhea" id="RHEA:25109"/>
    </physiologicalReaction>
</comment>
<evidence type="ECO:0000256" key="13">
    <source>
        <dbReference type="ARBA" id="ARBA00047377"/>
    </source>
</evidence>
<dbReference type="Gene3D" id="3.40.1190.20">
    <property type="match status" value="1"/>
</dbReference>
<dbReference type="NCBIfam" id="TIGR00687">
    <property type="entry name" value="pyridox_kin"/>
    <property type="match status" value="1"/>
</dbReference>
<name>A0A7R8UJU4_HERIL</name>
<dbReference type="InterPro" id="IPR004625">
    <property type="entry name" value="PyrdxlKinase"/>
</dbReference>
<dbReference type="FunCoup" id="A0A7R8UJU4">
    <property type="interactions" value="1097"/>
</dbReference>
<evidence type="ECO:0000256" key="2">
    <source>
        <dbReference type="ARBA" id="ARBA00004835"/>
    </source>
</evidence>
<proteinExistence type="inferred from homology"/>
<dbReference type="CDD" id="cd01173">
    <property type="entry name" value="pyridoxal_pyridoxamine_kinase"/>
    <property type="match status" value="1"/>
</dbReference>
<comment type="catalytic activity">
    <reaction evidence="12">
        <text>pyridoxamine + ATP = pyridoxamine 5'-phosphate + ADP + H(+)</text>
        <dbReference type="Rhea" id="RHEA:25104"/>
        <dbReference type="ChEBI" id="CHEBI:15378"/>
        <dbReference type="ChEBI" id="CHEBI:30616"/>
        <dbReference type="ChEBI" id="CHEBI:57761"/>
        <dbReference type="ChEBI" id="CHEBI:58451"/>
        <dbReference type="ChEBI" id="CHEBI:456216"/>
        <dbReference type="EC" id="2.7.1.35"/>
    </reaction>
    <physiologicalReaction direction="left-to-right" evidence="12">
        <dbReference type="Rhea" id="RHEA:25105"/>
    </physiologicalReaction>
</comment>
<evidence type="ECO:0000256" key="10">
    <source>
        <dbReference type="ARBA" id="ARBA00022840"/>
    </source>
</evidence>
<comment type="catalytic activity">
    <reaction evidence="13">
        <text>pyridoxal + ATP = pyridoxal 5'-phosphate + ADP + H(+)</text>
        <dbReference type="Rhea" id="RHEA:10224"/>
        <dbReference type="ChEBI" id="CHEBI:15378"/>
        <dbReference type="ChEBI" id="CHEBI:17310"/>
        <dbReference type="ChEBI" id="CHEBI:30616"/>
        <dbReference type="ChEBI" id="CHEBI:456216"/>
        <dbReference type="ChEBI" id="CHEBI:597326"/>
        <dbReference type="EC" id="2.7.1.35"/>
    </reaction>
    <physiologicalReaction direction="left-to-right" evidence="13">
        <dbReference type="Rhea" id="RHEA:10225"/>
    </physiologicalReaction>
</comment>
<sequence length="300" mass="33499">MSPTDWKVLSIQSHVVHGYVGNKSATFPLQLLGFEVDALNSVQLSNHRGYKHSKGQILRETELAELFDGLRQNDVLKYYTHLLTGYTLNATFLREIVAIVKSLREANPSLIYVCDPVLGDNGRIYVPQELVTIYKNEIISMADILTPNQFEVELLTEQTITTEEDLWAATKILHDKGVKIVVVSSSNLGSSNNLKAFLSIRDGSKFSIEFPKLGDGTDFTGTGDLFAALLLAHNALQSDPVKAFELTISTVQSVIKNTIKHVPDVANGTRKLTWMEKELKLIQSRKLIENPTLEYKARPE</sequence>
<comment type="pathway">
    <text evidence="3">Cofactor metabolism; pyridoxal 5'-phosphate salvage; pyridoxal 5'-phosphate from pyridoxal: step 1/1.</text>
</comment>
<dbReference type="GO" id="GO:0008478">
    <property type="term" value="F:pyridoxal kinase activity"/>
    <property type="evidence" value="ECO:0007669"/>
    <property type="project" value="UniProtKB-EC"/>
</dbReference>
<dbReference type="UniPathway" id="UPA01068">
    <property type="reaction ID" value="UER00298"/>
</dbReference>
<evidence type="ECO:0000256" key="9">
    <source>
        <dbReference type="ARBA" id="ARBA00022777"/>
    </source>
</evidence>
<evidence type="ECO:0000256" key="5">
    <source>
        <dbReference type="ARBA" id="ARBA00012104"/>
    </source>
</evidence>
<evidence type="ECO:0000256" key="1">
    <source>
        <dbReference type="ARBA" id="ARBA00004750"/>
    </source>
</evidence>
<dbReference type="GO" id="GO:0009443">
    <property type="term" value="P:pyridoxal 5'-phosphate salvage"/>
    <property type="evidence" value="ECO:0007669"/>
    <property type="project" value="InterPro"/>
</dbReference>
<evidence type="ECO:0000313" key="16">
    <source>
        <dbReference type="EMBL" id="CAD7082183.1"/>
    </source>
</evidence>
<dbReference type="GO" id="GO:0005524">
    <property type="term" value="F:ATP binding"/>
    <property type="evidence" value="ECO:0007669"/>
    <property type="project" value="UniProtKB-KW"/>
</dbReference>
<dbReference type="OMA" id="PMSTENE"/>
<keyword evidence="9" id="KW-0418">Kinase</keyword>
<comment type="similarity">
    <text evidence="4">Belongs to the pyridoxine kinase family.</text>
</comment>
<evidence type="ECO:0000256" key="8">
    <source>
        <dbReference type="ARBA" id="ARBA00022741"/>
    </source>
</evidence>
<keyword evidence="8" id="KW-0547">Nucleotide-binding</keyword>